<proteinExistence type="predicted"/>
<protein>
    <submittedName>
        <fullName evidence="3">HDOD domain-containing protein</fullName>
    </submittedName>
</protein>
<comment type="caution">
    <text evidence="3">The sequence shown here is derived from an EMBL/GenBank/DDBJ whole genome shotgun (WGS) entry which is preliminary data.</text>
</comment>
<evidence type="ECO:0000313" key="4">
    <source>
        <dbReference type="Proteomes" id="UP001165427"/>
    </source>
</evidence>
<dbReference type="EMBL" id="JALJRB010000002">
    <property type="protein sequence ID" value="MCJ8499579.1"/>
    <property type="molecule type" value="Genomic_DNA"/>
</dbReference>
<dbReference type="Proteomes" id="UP001165427">
    <property type="component" value="Unassembled WGS sequence"/>
</dbReference>
<dbReference type="PANTHER" id="PTHR33525">
    <property type="match status" value="1"/>
</dbReference>
<organism evidence="3 4">
    <name type="scientific">Desulfatitalea alkaliphila</name>
    <dbReference type="NCBI Taxonomy" id="2929485"/>
    <lineage>
        <taxon>Bacteria</taxon>
        <taxon>Pseudomonadati</taxon>
        <taxon>Thermodesulfobacteriota</taxon>
        <taxon>Desulfobacteria</taxon>
        <taxon>Desulfobacterales</taxon>
        <taxon>Desulfosarcinaceae</taxon>
        <taxon>Desulfatitalea</taxon>
    </lineage>
</organism>
<dbReference type="PANTHER" id="PTHR33525:SF3">
    <property type="entry name" value="RIBONUCLEASE Y"/>
    <property type="match status" value="1"/>
</dbReference>
<accession>A0AA41R011</accession>
<keyword evidence="4" id="KW-1185">Reference proteome</keyword>
<dbReference type="Pfam" id="PF08668">
    <property type="entry name" value="HDOD"/>
    <property type="match status" value="1"/>
</dbReference>
<dbReference type="SUPFAM" id="SSF109604">
    <property type="entry name" value="HD-domain/PDEase-like"/>
    <property type="match status" value="1"/>
</dbReference>
<gene>
    <name evidence="3" type="ORF">MRX98_03255</name>
</gene>
<reference evidence="3" key="1">
    <citation type="submission" date="2022-04" db="EMBL/GenBank/DDBJ databases">
        <title>Desulfatitalea alkaliphila sp. nov., a novel anaerobic sulfate-reducing bacterium isolated from terrestrial mud volcano, Taman Peninsula, Russia.</title>
        <authorList>
            <person name="Khomyakova M.A."/>
            <person name="Merkel A.Y."/>
            <person name="Slobodkin A.I."/>
        </authorList>
    </citation>
    <scope>NUCLEOTIDE SEQUENCE</scope>
    <source>
        <strain evidence="3">M08but</strain>
    </source>
</reference>
<dbReference type="Gene3D" id="1.10.3210.10">
    <property type="entry name" value="Hypothetical protein af1432"/>
    <property type="match status" value="1"/>
</dbReference>
<evidence type="ECO:0000259" key="2">
    <source>
        <dbReference type="PROSITE" id="PS51833"/>
    </source>
</evidence>
<dbReference type="InterPro" id="IPR013976">
    <property type="entry name" value="HDOD"/>
</dbReference>
<sequence length="442" mass="47714">MAKALPAAADNSRMGCIAAPNTTGAQTPARGADGMVLVKVEEVAQGMVLSEDVRDINARLLLAKGQTIEGRHLRMLKMWGVFEVAVAGSDPDPETRGDAPDDALADRASQAIDRSFAALDRDHPAIREVMRLALRHRPRHFDDKHAPEEEDGAEPAEAPDSDGLLTRMARIDVQLPEVPSLVYELNDIIADPLSSSGEIARVVNKSPSLAALLLKIVNSAFYGFRSKIDSISRAVTLIGSKEVSHLALGITIMEAFKSIPRRVIDVPAVLEHNLACGIVARIIAAHGKIAAHTEQIFVSGMLHDIGRLVLCKYFPRHAMATMAHARRLQQPLLKSEQALLGTTHARLGKMLLQKWKLPYALENNVACHHNPAAAINPEMAAALQMADIVVHALGVGNSGEEILPAFDAGAWDKVRMPAGAFGAVIQQAGRQLETFREVLQQG</sequence>
<evidence type="ECO:0000313" key="3">
    <source>
        <dbReference type="EMBL" id="MCJ8499579.1"/>
    </source>
</evidence>
<feature type="domain" description="HDOD" evidence="2">
    <location>
        <begin position="175"/>
        <end position="371"/>
    </location>
</feature>
<feature type="compositionally biased region" description="Acidic residues" evidence="1">
    <location>
        <begin position="148"/>
        <end position="160"/>
    </location>
</feature>
<evidence type="ECO:0000256" key="1">
    <source>
        <dbReference type="SAM" id="MobiDB-lite"/>
    </source>
</evidence>
<dbReference type="PROSITE" id="PS51833">
    <property type="entry name" value="HDOD"/>
    <property type="match status" value="1"/>
</dbReference>
<dbReference type="AlphaFoldDB" id="A0AA41R011"/>
<dbReference type="RefSeq" id="WP_246902953.1">
    <property type="nucleotide sequence ID" value="NZ_JALJRB010000002.1"/>
</dbReference>
<feature type="region of interest" description="Disordered" evidence="1">
    <location>
        <begin position="142"/>
        <end position="161"/>
    </location>
</feature>
<dbReference type="InterPro" id="IPR052340">
    <property type="entry name" value="RNase_Y/CdgJ"/>
</dbReference>
<name>A0AA41R011_9BACT</name>